<feature type="transmembrane region" description="Helical" evidence="1">
    <location>
        <begin position="429"/>
        <end position="449"/>
    </location>
</feature>
<feature type="transmembrane region" description="Helical" evidence="1">
    <location>
        <begin position="496"/>
        <end position="515"/>
    </location>
</feature>
<dbReference type="EMBL" id="DRHH01000015">
    <property type="protein sequence ID" value="HEB13864.1"/>
    <property type="molecule type" value="Genomic_DNA"/>
</dbReference>
<evidence type="ECO:0000313" key="2">
    <source>
        <dbReference type="EMBL" id="HEB13864.1"/>
    </source>
</evidence>
<evidence type="ECO:0000256" key="1">
    <source>
        <dbReference type="SAM" id="Phobius"/>
    </source>
</evidence>
<proteinExistence type="predicted"/>
<name>A0A7C1NY93_UNCKA</name>
<reference evidence="2" key="1">
    <citation type="journal article" date="2020" name="mSystems">
        <title>Genome- and Community-Level Interaction Insights into Carbon Utilization and Element Cycling Functions of Hydrothermarchaeota in Hydrothermal Sediment.</title>
        <authorList>
            <person name="Zhou Z."/>
            <person name="Liu Y."/>
            <person name="Xu W."/>
            <person name="Pan J."/>
            <person name="Luo Z.H."/>
            <person name="Li M."/>
        </authorList>
    </citation>
    <scope>NUCLEOTIDE SEQUENCE [LARGE SCALE GENOMIC DNA]</scope>
    <source>
        <strain evidence="2">HyVt-365</strain>
    </source>
</reference>
<keyword evidence="1" id="KW-0472">Membrane</keyword>
<feature type="transmembrane region" description="Helical" evidence="1">
    <location>
        <begin position="310"/>
        <end position="328"/>
    </location>
</feature>
<feature type="transmembrane region" description="Helical" evidence="1">
    <location>
        <begin position="403"/>
        <end position="423"/>
    </location>
</feature>
<accession>A0A7C1NY93</accession>
<organism evidence="2">
    <name type="scientific">candidate division WWE3 bacterium</name>
    <dbReference type="NCBI Taxonomy" id="2053526"/>
    <lineage>
        <taxon>Bacteria</taxon>
        <taxon>Katanobacteria</taxon>
    </lineage>
</organism>
<protein>
    <submittedName>
        <fullName evidence="2">Uncharacterized protein</fullName>
    </submittedName>
</protein>
<keyword evidence="1" id="KW-0812">Transmembrane</keyword>
<comment type="caution">
    <text evidence="2">The sequence shown here is derived from an EMBL/GenBank/DDBJ whole genome shotgun (WGS) entry which is preliminary data.</text>
</comment>
<dbReference type="Proteomes" id="UP000885744">
    <property type="component" value="Unassembled WGS sequence"/>
</dbReference>
<sequence length="530" mass="59923">MDPEENAQVNTERQTAVSALIDAYSYDHKPQLTDGPKIKVSAAVSTLASAYEKFRQAMEYNEPHLLRRAATDRILARRLRAESNSLLVAKGLVNELIRGRYLKNDHYPESLIEVVGSILEKYRLILHYRDMSTASDDFPWVIRLVSAEIEEFLVSPYIDDALANLMLANIKDTITLSDPSLDETHRLIQLRLAVHKNLFKFDKAMLEFNVFELFYPYWKQHGHDHVKEVASGLPQLRSAMDKIISYPLGGSLTAMARRYTSPFSLLKDSLKREGTAILSDKELFARSISSSYAKRVARERKRLTTTATRALIYIFLTKAVLSFAFELPAESLIYGAVKKVPFLVNFLLPPFLLFLLTLSISPPGKSNEGRVISAAKEAVFGDGKAFSDKNRVEVKKRGSSTSFTLFSIYLLTFVLIFGGISYLLNYFGFTPFAIALFLFYTSVVTYFGVKVRESSKELVMAGGKETVGSVTFDFFALPFLRLGSFVSAGLVRFNVLVLFISLMVEAPIQVLLEFLEEWIHFAKEKKEEVY</sequence>
<keyword evidence="1" id="KW-1133">Transmembrane helix</keyword>
<feature type="transmembrane region" description="Helical" evidence="1">
    <location>
        <begin position="340"/>
        <end position="360"/>
    </location>
</feature>
<gene>
    <name evidence="2" type="ORF">ENI09_00425</name>
</gene>
<dbReference type="AlphaFoldDB" id="A0A7C1NY93"/>